<dbReference type="GO" id="GO:0004725">
    <property type="term" value="F:protein tyrosine phosphatase activity"/>
    <property type="evidence" value="ECO:0007669"/>
    <property type="project" value="InterPro"/>
</dbReference>
<dbReference type="PRINTS" id="PR00700">
    <property type="entry name" value="PRTYPHPHTASE"/>
</dbReference>
<protein>
    <recommendedName>
        <fullName evidence="5">Protein tyrosine phosphatase</fullName>
    </recommendedName>
</protein>
<comment type="caution">
    <text evidence="3">The sequence shown here is derived from an EMBL/GenBank/DDBJ whole genome shotgun (WGS) entry which is preliminary data.</text>
</comment>
<dbReference type="PROSITE" id="PS50056">
    <property type="entry name" value="TYR_PHOSPHATASE_2"/>
    <property type="match status" value="1"/>
</dbReference>
<dbReference type="AlphaFoldDB" id="A0A821HG44"/>
<dbReference type="InterPro" id="IPR029021">
    <property type="entry name" value="Prot-tyrosine_phosphatase-like"/>
</dbReference>
<evidence type="ECO:0008006" key="5">
    <source>
        <dbReference type="Google" id="ProtNLM"/>
    </source>
</evidence>
<feature type="non-terminal residue" evidence="3">
    <location>
        <position position="1"/>
    </location>
</feature>
<dbReference type="PROSITE" id="PS00383">
    <property type="entry name" value="TYR_PHOSPHATASE_1"/>
    <property type="match status" value="1"/>
</dbReference>
<organism evidence="3 4">
    <name type="scientific">Rotaria socialis</name>
    <dbReference type="NCBI Taxonomy" id="392032"/>
    <lineage>
        <taxon>Eukaryota</taxon>
        <taxon>Metazoa</taxon>
        <taxon>Spiralia</taxon>
        <taxon>Gnathifera</taxon>
        <taxon>Rotifera</taxon>
        <taxon>Eurotatoria</taxon>
        <taxon>Bdelloidea</taxon>
        <taxon>Philodinida</taxon>
        <taxon>Philodinidae</taxon>
        <taxon>Rotaria</taxon>
    </lineage>
</organism>
<evidence type="ECO:0000259" key="1">
    <source>
        <dbReference type="PROSITE" id="PS50055"/>
    </source>
</evidence>
<dbReference type="EMBL" id="CAJOBP010033391">
    <property type="protein sequence ID" value="CAF4687453.1"/>
    <property type="molecule type" value="Genomic_DNA"/>
</dbReference>
<evidence type="ECO:0000259" key="2">
    <source>
        <dbReference type="PROSITE" id="PS50056"/>
    </source>
</evidence>
<evidence type="ECO:0000313" key="3">
    <source>
        <dbReference type="EMBL" id="CAF4687453.1"/>
    </source>
</evidence>
<feature type="domain" description="Tyrosine specific protein phosphatases" evidence="2">
    <location>
        <begin position="131"/>
        <end position="205"/>
    </location>
</feature>
<dbReference type="PANTHER" id="PTHR19134:SF449">
    <property type="entry name" value="TYROSINE-PROTEIN PHOSPHATASE 1"/>
    <property type="match status" value="1"/>
</dbReference>
<dbReference type="CDD" id="cd00047">
    <property type="entry name" value="PTPc"/>
    <property type="match status" value="1"/>
</dbReference>
<reference evidence="3" key="1">
    <citation type="submission" date="2021-02" db="EMBL/GenBank/DDBJ databases">
        <authorList>
            <person name="Nowell W R."/>
        </authorList>
    </citation>
    <scope>NUCLEOTIDE SEQUENCE</scope>
</reference>
<dbReference type="Gene3D" id="3.90.190.10">
    <property type="entry name" value="Protein tyrosine phosphatase superfamily"/>
    <property type="match status" value="1"/>
</dbReference>
<dbReference type="InterPro" id="IPR000242">
    <property type="entry name" value="PTP_cat"/>
</dbReference>
<dbReference type="InterPro" id="IPR003595">
    <property type="entry name" value="Tyr_Pase_cat"/>
</dbReference>
<accession>A0A821HG44</accession>
<dbReference type="Proteomes" id="UP000663873">
    <property type="component" value="Unassembled WGS sequence"/>
</dbReference>
<proteinExistence type="predicted"/>
<feature type="domain" description="Tyrosine-protein phosphatase" evidence="1">
    <location>
        <begin position="1"/>
        <end position="214"/>
    </location>
</feature>
<sequence length="275" mass="32043">PKPDTCEDVWRMIWELKIKSVVMLTNVIEGASRMTKCHQYWPELGQTITYGSYCITCVDVISIGDYDKRYFQLNKMHKNDELPSPSSSIDPIDDALSLSTISSMNDDHQSHLVIQYHYKQWKDMDVPTDSHTLLHLINEVNELTSPEQYPIVVHCTAGVGRTGTYIAIDAMIDKIKQEGKIDIYDFVLQMRRERNLMVQTVRQYVFIYRSLLEYCLYGNTRIEANKFRSVYSSLKKPKQNLLVSEYNKLSLLPVENVSQRDAYFADNIDRNRHPQ</sequence>
<dbReference type="InterPro" id="IPR000387">
    <property type="entry name" value="Tyr_Pase_dom"/>
</dbReference>
<name>A0A821HG44_9BILA</name>
<gene>
    <name evidence="3" type="ORF">UJA718_LOCUS35573</name>
</gene>
<dbReference type="InterPro" id="IPR050348">
    <property type="entry name" value="Protein-Tyr_Phosphatase"/>
</dbReference>
<dbReference type="SUPFAM" id="SSF52799">
    <property type="entry name" value="(Phosphotyrosine protein) phosphatases II"/>
    <property type="match status" value="1"/>
</dbReference>
<evidence type="ECO:0000313" key="4">
    <source>
        <dbReference type="Proteomes" id="UP000663873"/>
    </source>
</evidence>
<dbReference type="SMART" id="SM00404">
    <property type="entry name" value="PTPc_motif"/>
    <property type="match status" value="1"/>
</dbReference>
<dbReference type="Pfam" id="PF00102">
    <property type="entry name" value="Y_phosphatase"/>
    <property type="match status" value="1"/>
</dbReference>
<keyword evidence="4" id="KW-1185">Reference proteome</keyword>
<dbReference type="SMART" id="SM00194">
    <property type="entry name" value="PTPc"/>
    <property type="match status" value="1"/>
</dbReference>
<feature type="non-terminal residue" evidence="3">
    <location>
        <position position="275"/>
    </location>
</feature>
<dbReference type="PANTHER" id="PTHR19134">
    <property type="entry name" value="RECEPTOR-TYPE TYROSINE-PROTEIN PHOSPHATASE"/>
    <property type="match status" value="1"/>
</dbReference>
<dbReference type="PROSITE" id="PS50055">
    <property type="entry name" value="TYR_PHOSPHATASE_PTP"/>
    <property type="match status" value="1"/>
</dbReference>
<dbReference type="InterPro" id="IPR016130">
    <property type="entry name" value="Tyr_Pase_AS"/>
</dbReference>